<reference evidence="3 4" key="1">
    <citation type="submission" date="2021-06" db="EMBL/GenBank/DDBJ databases">
        <title>Bacillus sp. RD4P76, an endophyte from a halophyte.</title>
        <authorList>
            <person name="Sun J.-Q."/>
        </authorList>
    </citation>
    <scope>NUCLEOTIDE SEQUENCE [LARGE SCALE GENOMIC DNA]</scope>
    <source>
        <strain evidence="3 4">JCM 17098</strain>
    </source>
</reference>
<keyword evidence="2" id="KW-0472">Membrane</keyword>
<evidence type="ECO:0000313" key="4">
    <source>
        <dbReference type="Proteomes" id="UP000790580"/>
    </source>
</evidence>
<feature type="transmembrane region" description="Helical" evidence="2">
    <location>
        <begin position="98"/>
        <end position="118"/>
    </location>
</feature>
<evidence type="ECO:0000256" key="2">
    <source>
        <dbReference type="SAM" id="Phobius"/>
    </source>
</evidence>
<name>A0ABS6JYV9_9BACI</name>
<gene>
    <name evidence="3" type="ORF">KS407_18495</name>
</gene>
<protein>
    <recommendedName>
        <fullName evidence="5">DUF4367 domain-containing protein</fullName>
    </recommendedName>
</protein>
<dbReference type="EMBL" id="JAHQCR010000076">
    <property type="protein sequence ID" value="MBU9723412.1"/>
    <property type="molecule type" value="Genomic_DNA"/>
</dbReference>
<proteinExistence type="predicted"/>
<feature type="region of interest" description="Disordered" evidence="1">
    <location>
        <begin position="128"/>
        <end position="155"/>
    </location>
</feature>
<evidence type="ECO:0000256" key="1">
    <source>
        <dbReference type="SAM" id="MobiDB-lite"/>
    </source>
</evidence>
<keyword evidence="4" id="KW-1185">Reference proteome</keyword>
<evidence type="ECO:0008006" key="5">
    <source>
        <dbReference type="Google" id="ProtNLM"/>
    </source>
</evidence>
<comment type="caution">
    <text evidence="3">The sequence shown here is derived from an EMBL/GenBank/DDBJ whole genome shotgun (WGS) entry which is preliminary data.</text>
</comment>
<dbReference type="Proteomes" id="UP000790580">
    <property type="component" value="Unassembled WGS sequence"/>
</dbReference>
<keyword evidence="2" id="KW-1133">Transmembrane helix</keyword>
<keyword evidence="2" id="KW-0812">Transmembrane</keyword>
<feature type="compositionally biased region" description="Polar residues" evidence="1">
    <location>
        <begin position="27"/>
        <end position="37"/>
    </location>
</feature>
<evidence type="ECO:0000313" key="3">
    <source>
        <dbReference type="EMBL" id="MBU9723412.1"/>
    </source>
</evidence>
<feature type="region of interest" description="Disordered" evidence="1">
    <location>
        <begin position="1"/>
        <end position="42"/>
    </location>
</feature>
<feature type="compositionally biased region" description="Acidic residues" evidence="1">
    <location>
        <begin position="139"/>
        <end position="155"/>
    </location>
</feature>
<organism evidence="3 4">
    <name type="scientific">Evansella alkalicola</name>
    <dbReference type="NCBI Taxonomy" id="745819"/>
    <lineage>
        <taxon>Bacteria</taxon>
        <taxon>Bacillati</taxon>
        <taxon>Bacillota</taxon>
        <taxon>Bacilli</taxon>
        <taxon>Bacillales</taxon>
        <taxon>Bacillaceae</taxon>
        <taxon>Evansella</taxon>
    </lineage>
</organism>
<dbReference type="RefSeq" id="WP_088077028.1">
    <property type="nucleotide sequence ID" value="NZ_JAHQCR010000076.1"/>
</dbReference>
<accession>A0ABS6JYV9</accession>
<sequence length="449" mass="51187">MKRFDENGPLDNNSTEYDQFEKEQPEKNQFGNDSVENGQLEKDQFEKDFQALKNKVTPLEKEKYDIFHQMNSKMEERVHARELRPSEESESQQTPWKYYASLGIAAVIVLLLFIPGLFPFSDEGGFVTSDDRGDGTEQNSEDDTTQLGSDEEDKVEGETYLLKEIIDLEDISWLEMRTKSEDESLYFYTDTTDNATDKLLQDLSQLQVEETFTGTFGLEDECDFWIKVSKDGGIYNTTNVYIMSEAGIYIQTSGNGLYVVSSDVSGEFSNRLQSMFSENVEVNSMLGGVCGYEESSSRSYRFRFDLRNGEAIHPIPCIQPIFNEDTYIYAGSSPMNPSALNAWENLGFSYWESVIDHEYQDVSIMLIDNDIDTTDGTPEKLIKAGDNYSIYVENRYKGAHGEITTYLADGVFNDEMTFYITINDKGEWFTEAEAIALIEEQLIPDILGE</sequence>